<feature type="transmembrane region" description="Helical" evidence="3">
    <location>
        <begin position="530"/>
        <end position="548"/>
    </location>
</feature>
<dbReference type="Gene3D" id="3.30.70.1440">
    <property type="entry name" value="Multidrug efflux transporter AcrB pore domain"/>
    <property type="match status" value="1"/>
</dbReference>
<proteinExistence type="inferred from homology"/>
<dbReference type="InterPro" id="IPR027463">
    <property type="entry name" value="AcrB_DN_DC_subdom"/>
</dbReference>
<feature type="transmembrane region" description="Helical" evidence="3">
    <location>
        <begin position="961"/>
        <end position="980"/>
    </location>
</feature>
<reference evidence="4 5" key="1">
    <citation type="submission" date="2019-11" db="EMBL/GenBank/DDBJ databases">
        <title>Comparative genomics of hydrocarbon-degrading Desulfosarcina strains.</title>
        <authorList>
            <person name="Watanabe M."/>
            <person name="Kojima H."/>
            <person name="Fukui M."/>
        </authorList>
    </citation>
    <scope>NUCLEOTIDE SEQUENCE [LARGE SCALE GENOMIC DNA]</scope>
    <source>
        <strain evidence="4 5">28bB2T</strain>
    </source>
</reference>
<evidence type="ECO:0000313" key="4">
    <source>
        <dbReference type="EMBL" id="BBO82280.1"/>
    </source>
</evidence>
<evidence type="ECO:0000256" key="1">
    <source>
        <dbReference type="ARBA" id="ARBA00007613"/>
    </source>
</evidence>
<sequence>MNPIKSSLRFPAVTLVFATLIFTIGIYAFFNMPRTEDPSITIRTGLILAQYPGATARQVEKQVTKTLERHIFKFPEVRRDRTFSTSRHGLVVINVELEDNVKDTDLFWVKLRHEMNEAAATELPAGVRGPIVNSDFGDTVAMLIAVHGKRYGYRELQDFVDRIQDELRKVRQIGKMARYGGQTEQIQVTSSMARISQHLADPVQVLRALQQRNVISESGSLDSGPVDAPLRTTGVFGSEADIRNVMVNVSGDGQPVYIRDIADVTRRYADPTFLVRCNGEPSVLLSIEMQKGHNIVHLGERISAVLGRLEAMLPPDLALDIIADQPAVVKNRITTLSHEFLLAIGSVILVTILLLPIRVAVVSAVAIPVTLTATLGIMNTFGIQLHQVSIAALIVVLGIIVDDAIVIADNYVELLDHQVPWAQAAWRSATEVVVPVFTATVTISCSFLPLLILTGSVGEFIRALPLTVAIALGVSFAVAVMLTPILCRFFVRQGLHDSAPSGEKNRTHTSLFDRLQVVYATAIEFLMRHWTVAVALGVVTVALGMLLFKAIPQQFFPSAERNQFVIDVWMRQGTRIEATDAAMRRIEAYLGGRDDINQYASFIGQSAPRFYYNVNPQQPDAAYGQLIVRTRSEKATPAIVEALGRELAERVPEAMVVVKELQQGNIIEAPVEVRISGEKIDALKTIAASVEEILRDVPFSRYVHRDYFNDAFMAAVNIDTELANRLGLTNAMVARTLSGAFDGLPVSIFWEGDRPVTIVLRLEDDQRATFEDVDNAYVTSSLTRASVPLRSVATLTPSWETGRIVRRNGVRTITVQSFVTRGHYASELLKTIRPKIEALALPDGYAISYGGEKFNQDETFPRMVTALCISLLAIFLVLLLQFRNVLEPLVIMCSIPLMLPGAVFGLLITGNSFGFTAFVGLISLTGIVVRNAIILVDYINEKIGEGHTLVRAATEAGQRRLRPIFLTTMSTAVGVAPMILSRSSLWSPLASVIAVGLIVSMFFTLLVVPVLYVLICSHLKKHTVPVAAVLLVVLIGLAGPARAAAETRPLTLTEAVQLARARNSVLKIATAKVLESARKKAAARSDYFPHLSDSAAYSVLSDNQIITIPAGALGTVPGLGAFPLSDVDISQGSSATLLNTLTLKQPLTQLLKVRDAERVAAAEQGVSEAQRYKAEVDVIFFVKQCYYGLLLAEKRKATARAAIAAAEKKLRESRDAETSETVLPVAVTGSRVKLLQARQSLLAADIQMADRSAELSDLTGLPLDTTYALSDPEFDAADPLPRQWYLDTAMTGNPDIRAARATVGKAANGVDAARHDYIPDIGVFGSYIHQDGVSFVREDIGVVGLKMDWEIFDGGKKRAVLGQRRMQLAQAEENLKRVRQQVEVALGKAYRKLEQSKRMMDVAREALALQNERLRIGSDQLEARLITASVRDALVVSQKEAEFNVLQAAVACQLAMAELERVAGIGVPDAHADAETATP</sequence>
<dbReference type="RefSeq" id="WP_155322781.1">
    <property type="nucleotide sequence ID" value="NZ_AP021876.1"/>
</dbReference>
<comment type="similarity">
    <text evidence="1">Belongs to the outer membrane factor (OMF) (TC 1.B.17) family.</text>
</comment>
<evidence type="ECO:0000313" key="5">
    <source>
        <dbReference type="Proteomes" id="UP000425960"/>
    </source>
</evidence>
<dbReference type="Gene3D" id="3.30.70.1320">
    <property type="entry name" value="Multidrug efflux transporter AcrB pore domain like"/>
    <property type="match status" value="1"/>
</dbReference>
<feature type="transmembrane region" description="Helical" evidence="3">
    <location>
        <begin position="432"/>
        <end position="452"/>
    </location>
</feature>
<dbReference type="SUPFAM" id="SSF82714">
    <property type="entry name" value="Multidrug efflux transporter AcrB TolC docking domain, DN and DC subdomains"/>
    <property type="match status" value="2"/>
</dbReference>
<feature type="transmembrane region" description="Helical" evidence="3">
    <location>
        <begin position="387"/>
        <end position="412"/>
    </location>
</feature>
<dbReference type="Gene3D" id="3.30.2090.10">
    <property type="entry name" value="Multidrug efflux transporter AcrB TolC docking domain, DN and DC subdomains"/>
    <property type="match status" value="2"/>
</dbReference>
<dbReference type="GO" id="GO:0042910">
    <property type="term" value="F:xenobiotic transmembrane transporter activity"/>
    <property type="evidence" value="ECO:0007669"/>
    <property type="project" value="TreeGrafter"/>
</dbReference>
<feature type="transmembrane region" description="Helical" evidence="3">
    <location>
        <begin position="464"/>
        <end position="491"/>
    </location>
</feature>
<name>A0A5K7ZQT9_9BACT</name>
<feature type="transmembrane region" description="Helical" evidence="3">
    <location>
        <begin position="1026"/>
        <end position="1045"/>
    </location>
</feature>
<organism evidence="4 5">
    <name type="scientific">Desulfosarcina ovata subsp. sediminis</name>
    <dbReference type="NCBI Taxonomy" id="885957"/>
    <lineage>
        <taxon>Bacteria</taxon>
        <taxon>Pseudomonadati</taxon>
        <taxon>Thermodesulfobacteriota</taxon>
        <taxon>Desulfobacteria</taxon>
        <taxon>Desulfobacterales</taxon>
        <taxon>Desulfosarcinaceae</taxon>
        <taxon>Desulfosarcina</taxon>
    </lineage>
</organism>
<gene>
    <name evidence="4" type="ORF">DSCO28_28460</name>
</gene>
<dbReference type="Gene3D" id="1.20.1640.10">
    <property type="entry name" value="Multidrug efflux transporter AcrB transmembrane domain"/>
    <property type="match status" value="2"/>
</dbReference>
<feature type="transmembrane region" description="Helical" evidence="3">
    <location>
        <begin position="992"/>
        <end position="1014"/>
    </location>
</feature>
<dbReference type="GO" id="GO:0015562">
    <property type="term" value="F:efflux transmembrane transporter activity"/>
    <property type="evidence" value="ECO:0007669"/>
    <property type="project" value="InterPro"/>
</dbReference>
<dbReference type="PANTHER" id="PTHR32063:SF18">
    <property type="entry name" value="CATION EFFLUX SYSTEM PROTEIN"/>
    <property type="match status" value="1"/>
</dbReference>
<keyword evidence="2" id="KW-0175">Coiled coil</keyword>
<evidence type="ECO:0008006" key="6">
    <source>
        <dbReference type="Google" id="ProtNLM"/>
    </source>
</evidence>
<accession>A0A5K7ZQT9</accession>
<dbReference type="Gene3D" id="1.20.1600.10">
    <property type="entry name" value="Outer membrane efflux proteins (OEP)"/>
    <property type="match status" value="1"/>
</dbReference>
<dbReference type="InterPro" id="IPR001036">
    <property type="entry name" value="Acrflvin-R"/>
</dbReference>
<evidence type="ECO:0000256" key="3">
    <source>
        <dbReference type="SAM" id="Phobius"/>
    </source>
</evidence>
<dbReference type="PRINTS" id="PR00702">
    <property type="entry name" value="ACRIFLAVINRP"/>
</dbReference>
<feature type="transmembrane region" description="Helical" evidence="3">
    <location>
        <begin position="889"/>
        <end position="909"/>
    </location>
</feature>
<dbReference type="InterPro" id="IPR003423">
    <property type="entry name" value="OMP_efflux"/>
</dbReference>
<feature type="transmembrane region" description="Helical" evidence="3">
    <location>
        <begin position="340"/>
        <end position="367"/>
    </location>
</feature>
<dbReference type="EMBL" id="AP021876">
    <property type="protein sequence ID" value="BBO82280.1"/>
    <property type="molecule type" value="Genomic_DNA"/>
</dbReference>
<protein>
    <recommendedName>
        <fullName evidence="6">Multidrug transporter AcrB</fullName>
    </recommendedName>
</protein>
<dbReference type="SUPFAM" id="SSF82866">
    <property type="entry name" value="Multidrug efflux transporter AcrB transmembrane domain"/>
    <property type="match status" value="2"/>
</dbReference>
<feature type="transmembrane region" description="Helical" evidence="3">
    <location>
        <begin position="915"/>
        <end position="940"/>
    </location>
</feature>
<feature type="coiled-coil region" evidence="2">
    <location>
        <begin position="1189"/>
        <end position="1216"/>
    </location>
</feature>
<dbReference type="Pfam" id="PF00873">
    <property type="entry name" value="ACR_tran"/>
    <property type="match status" value="1"/>
</dbReference>
<dbReference type="GO" id="GO:0005886">
    <property type="term" value="C:plasma membrane"/>
    <property type="evidence" value="ECO:0007669"/>
    <property type="project" value="TreeGrafter"/>
</dbReference>
<evidence type="ECO:0000256" key="2">
    <source>
        <dbReference type="SAM" id="Coils"/>
    </source>
</evidence>
<dbReference type="Pfam" id="PF02321">
    <property type="entry name" value="OEP"/>
    <property type="match status" value="1"/>
</dbReference>
<keyword evidence="3" id="KW-1133">Transmembrane helix</keyword>
<feature type="transmembrane region" description="Helical" evidence="3">
    <location>
        <begin position="863"/>
        <end position="882"/>
    </location>
</feature>
<feature type="coiled-coil region" evidence="2">
    <location>
        <begin position="1361"/>
        <end position="1413"/>
    </location>
</feature>
<dbReference type="KEGG" id="dov:DSCO28_28460"/>
<keyword evidence="3" id="KW-0472">Membrane</keyword>
<dbReference type="Gene3D" id="3.30.70.1430">
    <property type="entry name" value="Multidrug efflux transporter AcrB pore domain"/>
    <property type="match status" value="2"/>
</dbReference>
<dbReference type="SUPFAM" id="SSF56954">
    <property type="entry name" value="Outer membrane efflux proteins (OEP)"/>
    <property type="match status" value="1"/>
</dbReference>
<keyword evidence="3" id="KW-0812">Transmembrane</keyword>
<dbReference type="SUPFAM" id="SSF82693">
    <property type="entry name" value="Multidrug efflux transporter AcrB pore domain, PN1, PN2, PC1 and PC2 subdomains"/>
    <property type="match status" value="2"/>
</dbReference>
<dbReference type="PANTHER" id="PTHR32063">
    <property type="match status" value="1"/>
</dbReference>
<feature type="transmembrane region" description="Helical" evidence="3">
    <location>
        <begin position="12"/>
        <end position="30"/>
    </location>
</feature>
<dbReference type="Proteomes" id="UP000425960">
    <property type="component" value="Chromosome"/>
</dbReference>